<reference evidence="1" key="1">
    <citation type="submission" date="2014-11" db="EMBL/GenBank/DDBJ databases">
        <authorList>
            <person name="Amaro Gonzalez C."/>
        </authorList>
    </citation>
    <scope>NUCLEOTIDE SEQUENCE</scope>
</reference>
<reference evidence="1" key="2">
    <citation type="journal article" date="2015" name="Fish Shellfish Immunol.">
        <title>Early steps in the European eel (Anguilla anguilla)-Vibrio vulnificus interaction in the gills: Role of the RtxA13 toxin.</title>
        <authorList>
            <person name="Callol A."/>
            <person name="Pajuelo D."/>
            <person name="Ebbesson L."/>
            <person name="Teles M."/>
            <person name="MacKenzie S."/>
            <person name="Amaro C."/>
        </authorList>
    </citation>
    <scope>NUCLEOTIDE SEQUENCE</scope>
</reference>
<proteinExistence type="predicted"/>
<evidence type="ECO:0000313" key="1">
    <source>
        <dbReference type="EMBL" id="JAH80428.1"/>
    </source>
</evidence>
<accession>A0A0E9VT12</accession>
<dbReference type="EMBL" id="GBXM01028548">
    <property type="protein sequence ID" value="JAH80029.1"/>
    <property type="molecule type" value="Transcribed_RNA"/>
</dbReference>
<protein>
    <submittedName>
        <fullName evidence="1">Uncharacterized protein</fullName>
    </submittedName>
</protein>
<sequence>MSAHMTHLSF</sequence>
<dbReference type="EMBL" id="GBXM01054344">
    <property type="protein sequence ID" value="JAH54233.1"/>
    <property type="molecule type" value="Transcribed_RNA"/>
</dbReference>
<dbReference type="EMBL" id="GBXM01028149">
    <property type="protein sequence ID" value="JAH80428.1"/>
    <property type="molecule type" value="Transcribed_RNA"/>
</dbReference>
<name>A0A0E9VT12_ANGAN</name>
<organism evidence="1">
    <name type="scientific">Anguilla anguilla</name>
    <name type="common">European freshwater eel</name>
    <name type="synonym">Muraena anguilla</name>
    <dbReference type="NCBI Taxonomy" id="7936"/>
    <lineage>
        <taxon>Eukaryota</taxon>
        <taxon>Metazoa</taxon>
        <taxon>Chordata</taxon>
        <taxon>Craniata</taxon>
        <taxon>Vertebrata</taxon>
        <taxon>Euteleostomi</taxon>
        <taxon>Actinopterygii</taxon>
        <taxon>Neopterygii</taxon>
        <taxon>Teleostei</taxon>
        <taxon>Anguilliformes</taxon>
        <taxon>Anguillidae</taxon>
        <taxon>Anguilla</taxon>
    </lineage>
</organism>